<feature type="compositionally biased region" description="Basic residues" evidence="1">
    <location>
        <begin position="162"/>
        <end position="183"/>
    </location>
</feature>
<name>A0A9P1JTG1_9PROT</name>
<sequence>MHHRGHPGARHGARQAGAGQLQDPPDRAELPGHHHARRVQDRHHARPHPQARQDRHRLALGHADLRGGGADHRGGSGPDDLHRHRRRPGERDELRGQPGAVPEGPGDRGHHHDRRDRRRRRGQGRGVHPRLRDQEAGRRLHRRAHRASGPPHGPRRRGDLRRQRHRRLQDRVHEVRRHRRRRQPREPGFHHAQGLQGLIKQGRDPIFPPTAEGPAAPGFSPEIQGPSGAPRQAKKLSEGTGQTPEANICPLIWRRPRSCSARTPNMSRSCTRAS</sequence>
<keyword evidence="3" id="KW-1185">Reference proteome</keyword>
<gene>
    <name evidence="2" type="ORF">AZOBR_200165</name>
</gene>
<organism evidence="2 3">
    <name type="scientific">Azospirillum baldaniorum</name>
    <dbReference type="NCBI Taxonomy" id="1064539"/>
    <lineage>
        <taxon>Bacteria</taxon>
        <taxon>Pseudomonadati</taxon>
        <taxon>Pseudomonadota</taxon>
        <taxon>Alphaproteobacteria</taxon>
        <taxon>Rhodospirillales</taxon>
        <taxon>Azospirillaceae</taxon>
        <taxon>Azospirillum</taxon>
    </lineage>
</organism>
<feature type="region of interest" description="Disordered" evidence="1">
    <location>
        <begin position="1"/>
        <end position="249"/>
    </location>
</feature>
<evidence type="ECO:0000256" key="1">
    <source>
        <dbReference type="SAM" id="MobiDB-lite"/>
    </source>
</evidence>
<evidence type="ECO:0000313" key="3">
    <source>
        <dbReference type="Proteomes" id="UP000007319"/>
    </source>
</evidence>
<evidence type="ECO:0000313" key="2">
    <source>
        <dbReference type="EMBL" id="CCC99460.1"/>
    </source>
</evidence>
<feature type="compositionally biased region" description="Basic residues" evidence="1">
    <location>
        <begin position="111"/>
        <end position="129"/>
    </location>
</feature>
<accession>A0A9P1JTG1</accession>
<protein>
    <submittedName>
        <fullName evidence="2">Uncharacterized protein</fullName>
    </submittedName>
</protein>
<proteinExistence type="predicted"/>
<dbReference type="AlphaFoldDB" id="A0A9P1JTG1"/>
<feature type="compositionally biased region" description="Basic and acidic residues" evidence="1">
    <location>
        <begin position="51"/>
        <end position="82"/>
    </location>
</feature>
<dbReference type="Proteomes" id="UP000007319">
    <property type="component" value="Chromosome"/>
</dbReference>
<feature type="compositionally biased region" description="Basic residues" evidence="1">
    <location>
        <begin position="1"/>
        <end position="13"/>
    </location>
</feature>
<dbReference type="EMBL" id="HE577327">
    <property type="protein sequence ID" value="CCC99460.1"/>
    <property type="molecule type" value="Genomic_DNA"/>
</dbReference>
<feature type="compositionally biased region" description="Basic residues" evidence="1">
    <location>
        <begin position="33"/>
        <end position="50"/>
    </location>
</feature>
<reference evidence="2 3" key="1">
    <citation type="journal article" date="2011" name="PLoS Genet.">
        <title>Azospirillum genomes reveal transition of bacteria from aquatic to terrestrial environments.</title>
        <authorList>
            <person name="Wisniewski-Dye F."/>
            <person name="Borziak K."/>
            <person name="Khalsa-Moyers G."/>
            <person name="Alexandre G."/>
            <person name="Sukharnikov L.O."/>
            <person name="Wuichet K."/>
            <person name="Hurst G.B."/>
            <person name="McDonald W.H."/>
            <person name="Robertson J.S."/>
            <person name="Barbe V."/>
            <person name="Calteau A."/>
            <person name="Rouy Z."/>
            <person name="Mangenot S."/>
            <person name="Prigent-Combaret C."/>
            <person name="Normand P."/>
            <person name="Boyer M."/>
            <person name="Siguier P."/>
            <person name="Dessaux Y."/>
            <person name="Elmerich C."/>
            <person name="Condemine G."/>
            <person name="Krishnen G."/>
            <person name="Kennedy I."/>
            <person name="Paterson A.H."/>
            <person name="Gonzalez V."/>
            <person name="Mavingui P."/>
            <person name="Zhulin I.B."/>
        </authorList>
    </citation>
    <scope>NUCLEOTIDE SEQUENCE [LARGE SCALE GENOMIC DNA]</scope>
    <source>
        <strain evidence="2 3">Sp245</strain>
    </source>
</reference>
<dbReference type="KEGG" id="abs:AZOBR_200165"/>